<organism evidence="3 4">
    <name type="scientific">Chironomus riparius</name>
    <dbReference type="NCBI Taxonomy" id="315576"/>
    <lineage>
        <taxon>Eukaryota</taxon>
        <taxon>Metazoa</taxon>
        <taxon>Ecdysozoa</taxon>
        <taxon>Arthropoda</taxon>
        <taxon>Hexapoda</taxon>
        <taxon>Insecta</taxon>
        <taxon>Pterygota</taxon>
        <taxon>Neoptera</taxon>
        <taxon>Endopterygota</taxon>
        <taxon>Diptera</taxon>
        <taxon>Nematocera</taxon>
        <taxon>Chironomoidea</taxon>
        <taxon>Chironomidae</taxon>
        <taxon>Chironominae</taxon>
        <taxon>Chironomus</taxon>
    </lineage>
</organism>
<accession>A0A9N9S340</accession>
<keyword evidence="2" id="KW-0732">Signal</keyword>
<feature type="compositionally biased region" description="Low complexity" evidence="1">
    <location>
        <begin position="88"/>
        <end position="164"/>
    </location>
</feature>
<reference evidence="3" key="2">
    <citation type="submission" date="2022-10" db="EMBL/GenBank/DDBJ databases">
        <authorList>
            <consortium name="ENA_rothamsted_submissions"/>
            <consortium name="culmorum"/>
            <person name="King R."/>
        </authorList>
    </citation>
    <scope>NUCLEOTIDE SEQUENCE</scope>
</reference>
<name>A0A9N9S340_9DIPT</name>
<proteinExistence type="predicted"/>
<evidence type="ECO:0000313" key="4">
    <source>
        <dbReference type="Proteomes" id="UP001153620"/>
    </source>
</evidence>
<gene>
    <name evidence="3" type="ORF">CHIRRI_LOCUS11167</name>
</gene>
<keyword evidence="4" id="KW-1185">Reference proteome</keyword>
<dbReference type="EMBL" id="OU895879">
    <property type="protein sequence ID" value="CAG9808325.1"/>
    <property type="molecule type" value="Genomic_DNA"/>
</dbReference>
<feature type="chain" id="PRO_5040433609" evidence="2">
    <location>
        <begin position="23"/>
        <end position="424"/>
    </location>
</feature>
<feature type="compositionally biased region" description="Polar residues" evidence="1">
    <location>
        <begin position="77"/>
        <end position="87"/>
    </location>
</feature>
<dbReference type="OrthoDB" id="8197773at2759"/>
<reference evidence="3" key="1">
    <citation type="submission" date="2022-01" db="EMBL/GenBank/DDBJ databases">
        <authorList>
            <person name="King R."/>
        </authorList>
    </citation>
    <scope>NUCLEOTIDE SEQUENCE</scope>
</reference>
<evidence type="ECO:0000256" key="2">
    <source>
        <dbReference type="SAM" id="SignalP"/>
    </source>
</evidence>
<feature type="region of interest" description="Disordered" evidence="1">
    <location>
        <begin position="77"/>
        <end position="164"/>
    </location>
</feature>
<evidence type="ECO:0000256" key="1">
    <source>
        <dbReference type="SAM" id="MobiDB-lite"/>
    </source>
</evidence>
<dbReference type="AlphaFoldDB" id="A0A9N9S340"/>
<sequence>MAKINVNSYIVILLVLSHQACTQFQPRQMPSPDISALKDDNEALKDSDEYLPAVMMALHYYTELMQYEIVQNVQTTTKKPVTPQRTSIPTQKTTQLPPTTTTTTQKPTTTTTTTQKPTTTTTTTQKPTTTTKKPTTKLTTTTQRTTISTTRPPTRPTTKPTTSKPVIQYQTHRPHKPGVHAPERPPYYTYFNLPLKPEQSYHRPGIQQQAHAGITTINQPDWKNPEFFTWFFQKKPKDDDEVDENELRYLDVLPKKLLLDIQRDTKRRPALLDYDNVVEFRKIYDDSYNYPYKVREPNSEQMKMNIKIQMHQQKQMLTGKKKPPPTRPYVLMLMLYDVLKREAKTKKLHQFKGFSDEFLRKLDSISHSTSVYQMKYLLEKMLENKEVSTPDVVARSNVIVEDLKKEKSDTYKTLVLLPPLPFNP</sequence>
<evidence type="ECO:0000313" key="3">
    <source>
        <dbReference type="EMBL" id="CAG9808325.1"/>
    </source>
</evidence>
<feature type="signal peptide" evidence="2">
    <location>
        <begin position="1"/>
        <end position="22"/>
    </location>
</feature>
<protein>
    <submittedName>
        <fullName evidence="3">Uncharacterized protein</fullName>
    </submittedName>
</protein>
<dbReference type="Proteomes" id="UP001153620">
    <property type="component" value="Chromosome 3"/>
</dbReference>